<proteinExistence type="predicted"/>
<dbReference type="Proteomes" id="UP000317977">
    <property type="component" value="Unassembled WGS sequence"/>
</dbReference>
<organism evidence="2 3">
    <name type="scientific">Rubripirellula reticaptiva</name>
    <dbReference type="NCBI Taxonomy" id="2528013"/>
    <lineage>
        <taxon>Bacteria</taxon>
        <taxon>Pseudomonadati</taxon>
        <taxon>Planctomycetota</taxon>
        <taxon>Planctomycetia</taxon>
        <taxon>Pirellulales</taxon>
        <taxon>Pirellulaceae</taxon>
        <taxon>Rubripirellula</taxon>
    </lineage>
</organism>
<dbReference type="RefSeq" id="WP_146532889.1">
    <property type="nucleotide sequence ID" value="NZ_SJPX01000001.1"/>
</dbReference>
<comment type="caution">
    <text evidence="2">The sequence shown here is derived from an EMBL/GenBank/DDBJ whole genome shotgun (WGS) entry which is preliminary data.</text>
</comment>
<evidence type="ECO:0000259" key="1">
    <source>
        <dbReference type="Pfam" id="PF04972"/>
    </source>
</evidence>
<dbReference type="AlphaFoldDB" id="A0A5C6F9L3"/>
<name>A0A5C6F9L3_9BACT</name>
<keyword evidence="3" id="KW-1185">Reference proteome</keyword>
<dbReference type="EMBL" id="SJPX01000001">
    <property type="protein sequence ID" value="TWU58105.1"/>
    <property type="molecule type" value="Genomic_DNA"/>
</dbReference>
<accession>A0A5C6F9L3</accession>
<protein>
    <submittedName>
        <fullName evidence="2">BON domain protein</fullName>
    </submittedName>
</protein>
<evidence type="ECO:0000313" key="2">
    <source>
        <dbReference type="EMBL" id="TWU58105.1"/>
    </source>
</evidence>
<dbReference type="InterPro" id="IPR007055">
    <property type="entry name" value="BON_dom"/>
</dbReference>
<feature type="domain" description="BON" evidence="1">
    <location>
        <begin position="16"/>
        <end position="72"/>
    </location>
</feature>
<evidence type="ECO:0000313" key="3">
    <source>
        <dbReference type="Proteomes" id="UP000317977"/>
    </source>
</evidence>
<dbReference type="Gene3D" id="3.30.1340.30">
    <property type="match status" value="1"/>
</dbReference>
<dbReference type="Pfam" id="PF04972">
    <property type="entry name" value="BON"/>
    <property type="match status" value="1"/>
</dbReference>
<sequence>MIRTAQHDATEAAVAILANNSVRELRTLRVDRDANHLQLSGRVRSFYHKQLAQEAVRAVAAGLTVVNRVDVAR</sequence>
<reference evidence="2 3" key="1">
    <citation type="submission" date="2019-02" db="EMBL/GenBank/DDBJ databases">
        <title>Deep-cultivation of Planctomycetes and their phenomic and genomic characterization uncovers novel biology.</title>
        <authorList>
            <person name="Wiegand S."/>
            <person name="Jogler M."/>
            <person name="Boedeker C."/>
            <person name="Pinto D."/>
            <person name="Vollmers J."/>
            <person name="Rivas-Marin E."/>
            <person name="Kohn T."/>
            <person name="Peeters S.H."/>
            <person name="Heuer A."/>
            <person name="Rast P."/>
            <person name="Oberbeckmann S."/>
            <person name="Bunk B."/>
            <person name="Jeske O."/>
            <person name="Meyerdierks A."/>
            <person name="Storesund J.E."/>
            <person name="Kallscheuer N."/>
            <person name="Luecker S."/>
            <person name="Lage O.M."/>
            <person name="Pohl T."/>
            <person name="Merkel B.J."/>
            <person name="Hornburger P."/>
            <person name="Mueller R.-W."/>
            <person name="Bruemmer F."/>
            <person name="Labrenz M."/>
            <person name="Spormann A.M."/>
            <person name="Op Den Camp H."/>
            <person name="Overmann J."/>
            <person name="Amann R."/>
            <person name="Jetten M.S.M."/>
            <person name="Mascher T."/>
            <person name="Medema M.H."/>
            <person name="Devos D.P."/>
            <person name="Kaster A.-K."/>
            <person name="Ovreas L."/>
            <person name="Rohde M."/>
            <person name="Galperin M.Y."/>
            <person name="Jogler C."/>
        </authorList>
    </citation>
    <scope>NUCLEOTIDE SEQUENCE [LARGE SCALE GENOMIC DNA]</scope>
    <source>
        <strain evidence="2 3">Poly59</strain>
    </source>
</reference>
<gene>
    <name evidence="2" type="ORF">Poly59_10140</name>
</gene>
<dbReference type="OrthoDB" id="214050at2"/>